<sequence length="231" mass="26791">MAIDESSDISDTAHFAVFIRAINDHFDVIEELLGLEFLHSNTKGSDLIFTDGAEAMMGSRSGCLTSLEQFLGRQILKYHCILRQEVLCVKTLNLKHVMDVVVRCVNKICRSALKRLEFRQFLSDINHEYGELLLRCEVRWFSEGKVLFMERVPHKKEGSLDTRKSFFKPSNEYSKSNVFASYEIALLMAPKKKLFTDTYEIIKLALKIESRMLDDKNCEKKLIRRPYQIIP</sequence>
<dbReference type="PANTHER" id="PTHR45913:SF5">
    <property type="entry name" value="GENERAL TRANSCRIPTION FACTOR II-I REPEAT DOMAIN-CONTAINING PROTEIN 2A-LIKE PROTEIN"/>
    <property type="match status" value="1"/>
</dbReference>
<organism evidence="1 2">
    <name type="scientific">Thelohanellus kitauei</name>
    <name type="common">Myxosporean</name>
    <dbReference type="NCBI Taxonomy" id="669202"/>
    <lineage>
        <taxon>Eukaryota</taxon>
        <taxon>Metazoa</taxon>
        <taxon>Cnidaria</taxon>
        <taxon>Myxozoa</taxon>
        <taxon>Myxosporea</taxon>
        <taxon>Bivalvulida</taxon>
        <taxon>Platysporina</taxon>
        <taxon>Myxobolidae</taxon>
        <taxon>Thelohanellus</taxon>
    </lineage>
</organism>
<keyword evidence="2" id="KW-1185">Reference proteome</keyword>
<comment type="caution">
    <text evidence="1">The sequence shown here is derived from an EMBL/GenBank/DDBJ whole genome shotgun (WGS) entry which is preliminary data.</text>
</comment>
<dbReference type="OrthoDB" id="6604388at2759"/>
<proteinExistence type="predicted"/>
<dbReference type="AlphaFoldDB" id="A0A0C2ILF9"/>
<dbReference type="EMBL" id="JWZT01003569">
    <property type="protein sequence ID" value="KII66264.1"/>
    <property type="molecule type" value="Genomic_DNA"/>
</dbReference>
<evidence type="ECO:0008006" key="3">
    <source>
        <dbReference type="Google" id="ProtNLM"/>
    </source>
</evidence>
<protein>
    <recommendedName>
        <fullName evidence="3">General transcription factor II-I repeat domain-containing protein 2</fullName>
    </recommendedName>
</protein>
<accession>A0A0C2ILF9</accession>
<evidence type="ECO:0000313" key="1">
    <source>
        <dbReference type="EMBL" id="KII66264.1"/>
    </source>
</evidence>
<name>A0A0C2ILF9_THEKT</name>
<gene>
    <name evidence="1" type="ORF">RF11_13702</name>
</gene>
<evidence type="ECO:0000313" key="2">
    <source>
        <dbReference type="Proteomes" id="UP000031668"/>
    </source>
</evidence>
<dbReference type="PANTHER" id="PTHR45913">
    <property type="entry name" value="EPM2A-INTERACTING PROTEIN 1"/>
    <property type="match status" value="1"/>
</dbReference>
<dbReference type="Proteomes" id="UP000031668">
    <property type="component" value="Unassembled WGS sequence"/>
</dbReference>
<reference evidence="1 2" key="1">
    <citation type="journal article" date="2014" name="Genome Biol. Evol.">
        <title>The genome of the myxosporean Thelohanellus kitauei shows adaptations to nutrient acquisition within its fish host.</title>
        <authorList>
            <person name="Yang Y."/>
            <person name="Xiong J."/>
            <person name="Zhou Z."/>
            <person name="Huo F."/>
            <person name="Miao W."/>
            <person name="Ran C."/>
            <person name="Liu Y."/>
            <person name="Zhang J."/>
            <person name="Feng J."/>
            <person name="Wang M."/>
            <person name="Wang M."/>
            <person name="Wang L."/>
            <person name="Yao B."/>
        </authorList>
    </citation>
    <scope>NUCLEOTIDE SEQUENCE [LARGE SCALE GENOMIC DNA]</scope>
    <source>
        <strain evidence="1">Wuqing</strain>
    </source>
</reference>
<dbReference type="OMA" id="DINHEYG"/>